<keyword evidence="6" id="KW-0819">tRNA processing</keyword>
<proteinExistence type="inferred from homology"/>
<dbReference type="Gene3D" id="1.25.40.10">
    <property type="entry name" value="Tetratricopeptide repeat domain"/>
    <property type="match status" value="1"/>
</dbReference>
<dbReference type="Pfam" id="PF16953">
    <property type="entry name" value="PRORP"/>
    <property type="match status" value="1"/>
</dbReference>
<dbReference type="GO" id="GO:0001682">
    <property type="term" value="P:tRNA 5'-leader removal"/>
    <property type="evidence" value="ECO:0007669"/>
    <property type="project" value="TreeGrafter"/>
</dbReference>
<evidence type="ECO:0000256" key="9">
    <source>
        <dbReference type="ARBA" id="ARBA00022801"/>
    </source>
</evidence>
<dbReference type="GO" id="GO:0030678">
    <property type="term" value="C:mitochondrial ribonuclease P complex"/>
    <property type="evidence" value="ECO:0007669"/>
    <property type="project" value="TreeGrafter"/>
</dbReference>
<dbReference type="EMBL" id="BGPR01029754">
    <property type="protein sequence ID" value="GBO01736.1"/>
    <property type="molecule type" value="Genomic_DNA"/>
</dbReference>
<dbReference type="Gene3D" id="3.40.50.11980">
    <property type="match status" value="1"/>
</dbReference>
<accession>A0A4Y2TRK1</accession>
<dbReference type="PANTHER" id="PTHR13547">
    <property type="match status" value="1"/>
</dbReference>
<comment type="similarity">
    <text evidence="4">Belongs to the PPR family. P subfamily.</text>
</comment>
<keyword evidence="13" id="KW-0496">Mitochondrion</keyword>
<dbReference type="InterPro" id="IPR031595">
    <property type="entry name" value="PRORP_C"/>
</dbReference>
<comment type="caution">
    <text evidence="15">The sequence shown here is derived from an EMBL/GenBank/DDBJ whole genome shotgun (WGS) entry which is preliminary data.</text>
</comment>
<protein>
    <recommendedName>
        <fullName evidence="5">ribonuclease P</fullName>
        <ecNumber evidence="5">3.1.26.5</ecNumber>
    </recommendedName>
</protein>
<comment type="catalytic activity">
    <reaction evidence="1">
        <text>Endonucleolytic cleavage of RNA, removing 5'-extranucleotides from tRNA precursor.</text>
        <dbReference type="EC" id="3.1.26.5"/>
    </reaction>
</comment>
<evidence type="ECO:0000256" key="2">
    <source>
        <dbReference type="ARBA" id="ARBA00001946"/>
    </source>
</evidence>
<dbReference type="EC" id="3.1.26.5" evidence="5"/>
<keyword evidence="16" id="KW-1185">Reference proteome</keyword>
<feature type="non-terminal residue" evidence="15">
    <location>
        <position position="1"/>
    </location>
</feature>
<dbReference type="AlphaFoldDB" id="A0A4Y2TRK1"/>
<evidence type="ECO:0000256" key="6">
    <source>
        <dbReference type="ARBA" id="ARBA00022694"/>
    </source>
</evidence>
<dbReference type="OrthoDB" id="46913at2759"/>
<dbReference type="InterPro" id="IPR011990">
    <property type="entry name" value="TPR-like_helical_dom_sf"/>
</dbReference>
<keyword evidence="9" id="KW-0378">Hydrolase</keyword>
<keyword evidence="7" id="KW-0540">Nuclease</keyword>
<keyword evidence="10" id="KW-0862">Zinc</keyword>
<dbReference type="GO" id="GO:0046872">
    <property type="term" value="F:metal ion binding"/>
    <property type="evidence" value="ECO:0007669"/>
    <property type="project" value="UniProtKB-KW"/>
</dbReference>
<comment type="cofactor">
    <cofactor evidence="2">
        <name>Mg(2+)</name>
        <dbReference type="ChEBI" id="CHEBI:18420"/>
    </cofactor>
</comment>
<evidence type="ECO:0000256" key="1">
    <source>
        <dbReference type="ARBA" id="ARBA00000928"/>
    </source>
</evidence>
<evidence type="ECO:0000313" key="16">
    <source>
        <dbReference type="Proteomes" id="UP000499080"/>
    </source>
</evidence>
<dbReference type="PANTHER" id="PTHR13547:SF1">
    <property type="entry name" value="MITOCHONDRIAL RIBONUCLEASE P CATALYTIC SUBUNIT"/>
    <property type="match status" value="1"/>
</dbReference>
<evidence type="ECO:0000256" key="11">
    <source>
        <dbReference type="ARBA" id="ARBA00022842"/>
    </source>
</evidence>
<evidence type="ECO:0000256" key="4">
    <source>
        <dbReference type="ARBA" id="ARBA00007626"/>
    </source>
</evidence>
<evidence type="ECO:0000256" key="3">
    <source>
        <dbReference type="ARBA" id="ARBA00004173"/>
    </source>
</evidence>
<keyword evidence="8" id="KW-0479">Metal-binding</keyword>
<dbReference type="GO" id="GO:0097745">
    <property type="term" value="P:mitochondrial tRNA 5'-end processing"/>
    <property type="evidence" value="ECO:0007669"/>
    <property type="project" value="TreeGrafter"/>
</dbReference>
<evidence type="ECO:0000256" key="12">
    <source>
        <dbReference type="ARBA" id="ARBA00022946"/>
    </source>
</evidence>
<keyword evidence="11" id="KW-0460">Magnesium</keyword>
<organism evidence="15 16">
    <name type="scientific">Araneus ventricosus</name>
    <name type="common">Orbweaver spider</name>
    <name type="synonym">Epeira ventricosa</name>
    <dbReference type="NCBI Taxonomy" id="182803"/>
    <lineage>
        <taxon>Eukaryota</taxon>
        <taxon>Metazoa</taxon>
        <taxon>Ecdysozoa</taxon>
        <taxon>Arthropoda</taxon>
        <taxon>Chelicerata</taxon>
        <taxon>Arachnida</taxon>
        <taxon>Araneae</taxon>
        <taxon>Araneomorphae</taxon>
        <taxon>Entelegynae</taxon>
        <taxon>Araneoidea</taxon>
        <taxon>Araneidae</taxon>
        <taxon>Araneus</taxon>
    </lineage>
</organism>
<evidence type="ECO:0000256" key="10">
    <source>
        <dbReference type="ARBA" id="ARBA00022833"/>
    </source>
</evidence>
<gene>
    <name evidence="15" type="ORF">AVEN_8795_1</name>
</gene>
<evidence type="ECO:0000313" key="15">
    <source>
        <dbReference type="EMBL" id="GBO01736.1"/>
    </source>
</evidence>
<feature type="domain" description="PRORP" evidence="14">
    <location>
        <begin position="1"/>
        <end position="102"/>
    </location>
</feature>
<evidence type="ECO:0000259" key="14">
    <source>
        <dbReference type="Pfam" id="PF16953"/>
    </source>
</evidence>
<name>A0A4Y2TRK1_ARAVE</name>
<evidence type="ECO:0000256" key="13">
    <source>
        <dbReference type="ARBA" id="ARBA00023128"/>
    </source>
</evidence>
<keyword evidence="12" id="KW-0809">Transit peptide</keyword>
<dbReference type="GO" id="GO:0004526">
    <property type="term" value="F:ribonuclease P activity"/>
    <property type="evidence" value="ECO:0007669"/>
    <property type="project" value="UniProtKB-EC"/>
</dbReference>
<dbReference type="Proteomes" id="UP000499080">
    <property type="component" value="Unassembled WGS sequence"/>
</dbReference>
<reference evidence="15 16" key="1">
    <citation type="journal article" date="2019" name="Sci. Rep.">
        <title>Orb-weaving spider Araneus ventricosus genome elucidates the spidroin gene catalogue.</title>
        <authorList>
            <person name="Kono N."/>
            <person name="Nakamura H."/>
            <person name="Ohtoshi R."/>
            <person name="Moran D.A.P."/>
            <person name="Shinohara A."/>
            <person name="Yoshida Y."/>
            <person name="Fujiwara M."/>
            <person name="Mori M."/>
            <person name="Tomita M."/>
            <person name="Arakawa K."/>
        </authorList>
    </citation>
    <scope>NUCLEOTIDE SEQUENCE [LARGE SCALE GENOMIC DNA]</scope>
</reference>
<sequence>SQDDPYMVYAALASGPEAFIVSQDLMRDHIARLDDPKLIWQFKRWQQTHQIYLSVDEDNKFKFLEPLRYSINIQGSMSEGWHIPYDDKIILDPYEELNNWLCVHKVT</sequence>
<evidence type="ECO:0000256" key="7">
    <source>
        <dbReference type="ARBA" id="ARBA00022722"/>
    </source>
</evidence>
<comment type="subcellular location">
    <subcellularLocation>
        <location evidence="3">Mitochondrion</location>
    </subcellularLocation>
</comment>
<evidence type="ECO:0000256" key="5">
    <source>
        <dbReference type="ARBA" id="ARBA00012179"/>
    </source>
</evidence>
<evidence type="ECO:0000256" key="8">
    <source>
        <dbReference type="ARBA" id="ARBA00022723"/>
    </source>
</evidence>